<evidence type="ECO:0008006" key="3">
    <source>
        <dbReference type="Google" id="ProtNLM"/>
    </source>
</evidence>
<dbReference type="Gene3D" id="3.80.10.10">
    <property type="entry name" value="Ribonuclease Inhibitor"/>
    <property type="match status" value="1"/>
</dbReference>
<dbReference type="EMBL" id="JAVHJL010000003">
    <property type="protein sequence ID" value="KAK6506869.1"/>
    <property type="molecule type" value="Genomic_DNA"/>
</dbReference>
<keyword evidence="2" id="KW-1185">Reference proteome</keyword>
<name>A0AAV9WDD9_9PEZI</name>
<dbReference type="Proteomes" id="UP001370758">
    <property type="component" value="Unassembled WGS sequence"/>
</dbReference>
<organism evidence="1 2">
    <name type="scientific">Arthrobotrys musiformis</name>
    <dbReference type="NCBI Taxonomy" id="47236"/>
    <lineage>
        <taxon>Eukaryota</taxon>
        <taxon>Fungi</taxon>
        <taxon>Dikarya</taxon>
        <taxon>Ascomycota</taxon>
        <taxon>Pezizomycotina</taxon>
        <taxon>Orbiliomycetes</taxon>
        <taxon>Orbiliales</taxon>
        <taxon>Orbiliaceae</taxon>
        <taxon>Arthrobotrys</taxon>
    </lineage>
</organism>
<gene>
    <name evidence="1" type="ORF">TWF481_005329</name>
</gene>
<dbReference type="InterPro" id="IPR032675">
    <property type="entry name" value="LRR_dom_sf"/>
</dbReference>
<protein>
    <recommendedName>
        <fullName evidence="3">F-box domain-containing protein</fullName>
    </recommendedName>
</protein>
<dbReference type="SUPFAM" id="SSF52058">
    <property type="entry name" value="L domain-like"/>
    <property type="match status" value="1"/>
</dbReference>
<accession>A0AAV9WDD9</accession>
<evidence type="ECO:0000313" key="1">
    <source>
        <dbReference type="EMBL" id="KAK6506869.1"/>
    </source>
</evidence>
<dbReference type="InterPro" id="IPR036047">
    <property type="entry name" value="F-box-like_dom_sf"/>
</dbReference>
<reference evidence="1 2" key="1">
    <citation type="submission" date="2023-08" db="EMBL/GenBank/DDBJ databases">
        <authorList>
            <person name="Palmer J.M."/>
        </authorList>
    </citation>
    <scope>NUCLEOTIDE SEQUENCE [LARGE SCALE GENOMIC DNA]</scope>
    <source>
        <strain evidence="1 2">TWF481</strain>
    </source>
</reference>
<evidence type="ECO:0000313" key="2">
    <source>
        <dbReference type="Proteomes" id="UP001370758"/>
    </source>
</evidence>
<sequence>MESYIPNVEEFGNIKRTPPLALLSTELVFQIIEYLDDEDDLLALRMTCKNLNLLTKEAHLKSIYESRRVYLVPASLENMVRIARSDMNTRVHNLEISSDLLYPTTYGEDTSLDTEDTSLPLHDPTATFHTILDTARTEIPKINLLRNNDIYGSTIFTLIFSNLPRLRSIVFTSRAYVYGLAMLTRSEFNLIYPSLGMTPGTRIPKGILESWSAGDESGSRIQFDNGEYREIILTAAFITSPPHLEKINDIDMFEKPMSIERFATLPILQPPRSLQYMKLRALDICFGYSNTFNHNSSLNSLGVSLEQAFHTCLCTIGTVLEELGLHYIKEDREMDILPKALPKLRKLTLRGYSIEKNPWEATLTTCPNLGFIRLIFCKLRDSVIPSLHCLGLREPEGMRERNFIILDLRIDRPSMAEPEVIPYHDLSAKIV</sequence>
<dbReference type="SUPFAM" id="SSF81383">
    <property type="entry name" value="F-box domain"/>
    <property type="match status" value="1"/>
</dbReference>
<proteinExistence type="predicted"/>
<comment type="caution">
    <text evidence="1">The sequence shown here is derived from an EMBL/GenBank/DDBJ whole genome shotgun (WGS) entry which is preliminary data.</text>
</comment>
<dbReference type="AlphaFoldDB" id="A0AAV9WDD9"/>